<dbReference type="Pfam" id="PF13274">
    <property type="entry name" value="SocA_Panacea"/>
    <property type="match status" value="1"/>
</dbReference>
<dbReference type="EMBL" id="CP044205">
    <property type="protein sequence ID" value="QFY43023.1"/>
    <property type="molecule type" value="Genomic_DNA"/>
</dbReference>
<dbReference type="OrthoDB" id="9813053at2"/>
<feature type="domain" description="Antitoxin SocA-like Panacea" evidence="1">
    <location>
        <begin position="28"/>
        <end position="139"/>
    </location>
</feature>
<evidence type="ECO:0000313" key="2">
    <source>
        <dbReference type="EMBL" id="QFY43023.1"/>
    </source>
</evidence>
<name>A0A5Q0BGS0_9GAMM</name>
<protein>
    <submittedName>
        <fullName evidence="2">SocA family protein</fullName>
    </submittedName>
</protein>
<proteinExistence type="predicted"/>
<organism evidence="2 3">
    <name type="scientific">Candidatus Methylospira mobilis</name>
    <dbReference type="NCBI Taxonomy" id="1808979"/>
    <lineage>
        <taxon>Bacteria</taxon>
        <taxon>Pseudomonadati</taxon>
        <taxon>Pseudomonadota</taxon>
        <taxon>Gammaproteobacteria</taxon>
        <taxon>Methylococcales</taxon>
        <taxon>Methylococcaceae</taxon>
        <taxon>Candidatus Methylospira</taxon>
    </lineage>
</organism>
<dbReference type="KEGG" id="mmob:F6R98_10680"/>
<dbReference type="AlphaFoldDB" id="A0A5Q0BGS0"/>
<dbReference type="InterPro" id="IPR025272">
    <property type="entry name" value="SocA_Panacea"/>
</dbReference>
<gene>
    <name evidence="2" type="ORF">F6R98_10680</name>
</gene>
<dbReference type="RefSeq" id="WP_153249007.1">
    <property type="nucleotide sequence ID" value="NZ_CP044205.1"/>
</dbReference>
<dbReference type="InParanoid" id="A0A5Q0BGS0"/>
<evidence type="ECO:0000313" key="3">
    <source>
        <dbReference type="Proteomes" id="UP000325755"/>
    </source>
</evidence>
<dbReference type="Proteomes" id="UP000325755">
    <property type="component" value="Chromosome"/>
</dbReference>
<evidence type="ECO:0000259" key="1">
    <source>
        <dbReference type="Pfam" id="PF13274"/>
    </source>
</evidence>
<accession>A0A5Q0BGS0</accession>
<reference evidence="2 3" key="1">
    <citation type="submission" date="2019-09" db="EMBL/GenBank/DDBJ databases">
        <title>Ecophysiology of the spiral-shaped methanotroph Methylospira mobilis as revealed by the complete genome sequence.</title>
        <authorList>
            <person name="Oshkin I.Y."/>
            <person name="Dedysh S.N."/>
            <person name="Miroshnikov K."/>
            <person name="Danilova O.V."/>
            <person name="Hakobyan A."/>
            <person name="Liesack W."/>
        </authorList>
    </citation>
    <scope>NUCLEOTIDE SEQUENCE [LARGE SCALE GENOMIC DNA]</scope>
    <source>
        <strain evidence="2 3">Shm1</strain>
    </source>
</reference>
<keyword evidence="3" id="KW-1185">Reference proteome</keyword>
<sequence>MFSERKAAQMAAYFLAKSPDRKMPHLKLMKMLYLADRESILRSGFPITGDHFVSMPHGPVLSMTLNHMDGDVESCPGGWEEWISDKENNELSLRKAFENDDLDELSEANIEILSSIWDTFGSMGKWEIRDWTHDNCKEWVDPHGSSNPITYKSVAVALGFSSEAASNLDSRIRDEIEIEGIFAAL</sequence>